<comment type="caution">
    <text evidence="1">The sequence shown here is derived from an EMBL/GenBank/DDBJ whole genome shotgun (WGS) entry which is preliminary data.</text>
</comment>
<dbReference type="EMBL" id="CAMXCT010000320">
    <property type="protein sequence ID" value="CAI3977099.1"/>
    <property type="molecule type" value="Genomic_DNA"/>
</dbReference>
<reference evidence="2" key="2">
    <citation type="submission" date="2024-04" db="EMBL/GenBank/DDBJ databases">
        <authorList>
            <person name="Chen Y."/>
            <person name="Shah S."/>
            <person name="Dougan E. K."/>
            <person name="Thang M."/>
            <person name="Chan C."/>
        </authorList>
    </citation>
    <scope>NUCLEOTIDE SEQUENCE [LARGE SCALE GENOMIC DNA]</scope>
</reference>
<name>A0A9P1BPK0_9DINO</name>
<proteinExistence type="predicted"/>
<evidence type="ECO:0000313" key="2">
    <source>
        <dbReference type="EMBL" id="CAL1130474.1"/>
    </source>
</evidence>
<accession>A0A9P1BPK0</accession>
<sequence>MLLAEDPAGFCARADFLQKLVGPALGGVASPPVLWVAASGMKNLTEPGPDLPLWWAGGAWHQFNESKAFGAAYIPRKFEPAWRCGSVLSHLAPSSIEAGPGEVVAPPGGSDVMQVMRVLLCQQGDKLWSKPLTGGEWRECPYRLHLDVRRVKALELLGGRRYLFLFQEAQGIPSGLDTVLMYDLCRNEWRPPTAARATAAGHQEEVNWQTMNGPRSTAPLKAWVLEASMDYVVLMAPVCRDGFQRVPEKDNYTALYFIGCRGEEVIHHLPCLVHKLTVQRYDRYMLLVKDSGDELLDFPEYPADYVDTCGWLLDAEDWAAGPLPVLLPSDNAAWGYGTWSMVIARGALEDKPDLRLDMAPRIYLLEDDADLRIWTTRRIDDLNAGLQPPTFESRSQFHHLIHFPMEPDEVGPRCLGGNWSLWAPDLQFAARINRGKIWYWRCDVVYEDSLTLLKVA</sequence>
<evidence type="ECO:0000313" key="1">
    <source>
        <dbReference type="EMBL" id="CAI3977099.1"/>
    </source>
</evidence>
<dbReference type="EMBL" id="CAMXCT020000320">
    <property type="protein sequence ID" value="CAL1130474.1"/>
    <property type="molecule type" value="Genomic_DNA"/>
</dbReference>
<dbReference type="AlphaFoldDB" id="A0A9P1BPK0"/>
<dbReference type="Proteomes" id="UP001152797">
    <property type="component" value="Unassembled WGS sequence"/>
</dbReference>
<dbReference type="OrthoDB" id="446221at2759"/>
<gene>
    <name evidence="1" type="ORF">C1SCF055_LOCUS5270</name>
</gene>
<organism evidence="1">
    <name type="scientific">Cladocopium goreaui</name>
    <dbReference type="NCBI Taxonomy" id="2562237"/>
    <lineage>
        <taxon>Eukaryota</taxon>
        <taxon>Sar</taxon>
        <taxon>Alveolata</taxon>
        <taxon>Dinophyceae</taxon>
        <taxon>Suessiales</taxon>
        <taxon>Symbiodiniaceae</taxon>
        <taxon>Cladocopium</taxon>
    </lineage>
</organism>
<evidence type="ECO:0000313" key="3">
    <source>
        <dbReference type="Proteomes" id="UP001152797"/>
    </source>
</evidence>
<reference evidence="1" key="1">
    <citation type="submission" date="2022-10" db="EMBL/GenBank/DDBJ databases">
        <authorList>
            <person name="Chen Y."/>
            <person name="Dougan E. K."/>
            <person name="Chan C."/>
            <person name="Rhodes N."/>
            <person name="Thang M."/>
        </authorList>
    </citation>
    <scope>NUCLEOTIDE SEQUENCE</scope>
</reference>
<dbReference type="EMBL" id="CAMXCT030000320">
    <property type="protein sequence ID" value="CAL4764411.1"/>
    <property type="molecule type" value="Genomic_DNA"/>
</dbReference>
<protein>
    <submittedName>
        <fullName evidence="1">Uncharacterized protein</fullName>
    </submittedName>
</protein>
<keyword evidence="3" id="KW-1185">Reference proteome</keyword>